<evidence type="ECO:0008006" key="2">
    <source>
        <dbReference type="Google" id="ProtNLM"/>
    </source>
</evidence>
<gene>
    <name evidence="1" type="ORF">ASTO00021_LOCUS11287</name>
</gene>
<sequence>MGESELVVVSYDALHSGADLSNEIAKAYAQGWGVIAVSDVPGFVQARDSLLICAHKLAHLPQETLKTLEDEKSLYNAGWSHGKEKLGDKPDFAKGSFYFNPISDLPGTAEDREKYPLSYPLNVWPEDDIPQLEPAAKNLGKVMHECCIDLAGHIDKYASSKIASYDPKLMEDAMRITDKAKGRLLYYFPFVDTEGKSNSESWIGWHNDSGFLTALAGDIYVDDETGKIIECPDKDAGLYVVNRNGQEVKVDIPKNCMAIQLGECTQIITGGALTATPHYVRGAKVKNVARISCPCFIDTAPTFKLTMPPGSDVDAIYQSSDKVPPLRKRWTEDGMSFGDFLGKTFEQYYEHVKR</sequence>
<dbReference type="InterPro" id="IPR027443">
    <property type="entry name" value="IPNS-like_sf"/>
</dbReference>
<proteinExistence type="predicted"/>
<protein>
    <recommendedName>
        <fullName evidence="2">Fe2OG dioxygenase domain-containing protein</fullName>
    </recommendedName>
</protein>
<organism evidence="1">
    <name type="scientific">Aplanochytrium stocchinoi</name>
    <dbReference type="NCBI Taxonomy" id="215587"/>
    <lineage>
        <taxon>Eukaryota</taxon>
        <taxon>Sar</taxon>
        <taxon>Stramenopiles</taxon>
        <taxon>Bigyra</taxon>
        <taxon>Labyrinthulomycetes</taxon>
        <taxon>Thraustochytrida</taxon>
        <taxon>Thraustochytriidae</taxon>
        <taxon>Aplanochytrium</taxon>
    </lineage>
</organism>
<name>A0A7S3PJ98_9STRA</name>
<evidence type="ECO:0000313" key="1">
    <source>
        <dbReference type="EMBL" id="CAE0441146.1"/>
    </source>
</evidence>
<reference evidence="1" key="1">
    <citation type="submission" date="2021-01" db="EMBL/GenBank/DDBJ databases">
        <authorList>
            <person name="Corre E."/>
            <person name="Pelletier E."/>
            <person name="Niang G."/>
            <person name="Scheremetjew M."/>
            <person name="Finn R."/>
            <person name="Kale V."/>
            <person name="Holt S."/>
            <person name="Cochrane G."/>
            <person name="Meng A."/>
            <person name="Brown T."/>
            <person name="Cohen L."/>
        </authorList>
    </citation>
    <scope>NUCLEOTIDE SEQUENCE</scope>
    <source>
        <strain evidence="1">GSBS06</strain>
    </source>
</reference>
<dbReference type="PANTHER" id="PTHR48420:SF1">
    <property type="entry name" value="NON-HAEM DIOXYGENASE N-TERMINAL DOMAIN-CONTAINING PROTEIN"/>
    <property type="match status" value="1"/>
</dbReference>
<dbReference type="SUPFAM" id="SSF51197">
    <property type="entry name" value="Clavaminate synthase-like"/>
    <property type="match status" value="1"/>
</dbReference>
<dbReference type="EMBL" id="HBIN01014880">
    <property type="protein sequence ID" value="CAE0441146.1"/>
    <property type="molecule type" value="Transcribed_RNA"/>
</dbReference>
<dbReference type="AlphaFoldDB" id="A0A7S3PJ98"/>
<dbReference type="Gene3D" id="2.60.120.330">
    <property type="entry name" value="B-lactam Antibiotic, Isopenicillin N Synthase, Chain"/>
    <property type="match status" value="1"/>
</dbReference>
<accession>A0A7S3PJ98</accession>
<dbReference type="PANTHER" id="PTHR48420">
    <property type="entry name" value="NON-HAEM DIOXYGENASE N-TERMINAL DOMAIN-CONTAINING PROTEIN"/>
    <property type="match status" value="1"/>
</dbReference>